<dbReference type="Gene3D" id="1.10.260.40">
    <property type="entry name" value="lambda repressor-like DNA-binding domains"/>
    <property type="match status" value="1"/>
</dbReference>
<gene>
    <name evidence="3" type="ORF">FSZ17_07055</name>
</gene>
<dbReference type="Gene3D" id="1.25.40.10">
    <property type="entry name" value="Tetratricopeptide repeat domain"/>
    <property type="match status" value="1"/>
</dbReference>
<dbReference type="SMART" id="SM00028">
    <property type="entry name" value="TPR"/>
    <property type="match status" value="6"/>
</dbReference>
<dbReference type="EMBL" id="CP042593">
    <property type="protein sequence ID" value="QED47019.1"/>
    <property type="molecule type" value="Genomic_DNA"/>
</dbReference>
<dbReference type="PANTHER" id="PTHR37038:SF14">
    <property type="entry name" value="TRANSCRIPTIONAL ACTIVATOR"/>
    <property type="match status" value="1"/>
</dbReference>
<dbReference type="RefSeq" id="WP_057776650.1">
    <property type="nucleotide sequence ID" value="NZ_CP042593.1"/>
</dbReference>
<dbReference type="InterPro" id="IPR010982">
    <property type="entry name" value="Lambda_DNA-bd_dom_sf"/>
</dbReference>
<organism evidence="3 4">
    <name type="scientific">Cytobacillus dafuensis</name>
    <name type="common">Bacillus dafuensis</name>
    <dbReference type="NCBI Taxonomy" id="1742359"/>
    <lineage>
        <taxon>Bacteria</taxon>
        <taxon>Bacillati</taxon>
        <taxon>Bacillota</taxon>
        <taxon>Bacilli</taxon>
        <taxon>Bacillales</taxon>
        <taxon>Bacillaceae</taxon>
        <taxon>Cytobacillus</taxon>
    </lineage>
</organism>
<feature type="domain" description="HTH cro/C1-type" evidence="2">
    <location>
        <begin position="6"/>
        <end position="59"/>
    </location>
</feature>
<dbReference type="GO" id="GO:0003677">
    <property type="term" value="F:DNA binding"/>
    <property type="evidence" value="ECO:0007669"/>
    <property type="project" value="InterPro"/>
</dbReference>
<name>A0A5B8Z5Y2_CYTDA</name>
<dbReference type="CDD" id="cd00093">
    <property type="entry name" value="HTH_XRE"/>
    <property type="match status" value="1"/>
</dbReference>
<dbReference type="SUPFAM" id="SSF48452">
    <property type="entry name" value="TPR-like"/>
    <property type="match status" value="1"/>
</dbReference>
<dbReference type="Pfam" id="PF01381">
    <property type="entry name" value="HTH_3"/>
    <property type="match status" value="1"/>
</dbReference>
<dbReference type="InterPro" id="IPR001387">
    <property type="entry name" value="Cro/C1-type_HTH"/>
</dbReference>
<dbReference type="SMART" id="SM00530">
    <property type="entry name" value="HTH_XRE"/>
    <property type="match status" value="1"/>
</dbReference>
<evidence type="ECO:0000256" key="1">
    <source>
        <dbReference type="PROSITE-ProRule" id="PRU00339"/>
    </source>
</evidence>
<dbReference type="OrthoDB" id="252257at2"/>
<protein>
    <submittedName>
        <fullName evidence="3">Helix-turn-helix transcriptional regulator</fullName>
    </submittedName>
</protein>
<dbReference type="SUPFAM" id="SSF47413">
    <property type="entry name" value="lambda repressor-like DNA-binding domains"/>
    <property type="match status" value="1"/>
</dbReference>
<sequence>MIGSRIKYYRINANLTQEELCKGVCSPSYLSKVENNNMEPSEDILRLLCERMKISLNTIRNFDENEIGKKIENWYELLKVNTDKEILNKEYEELNSLFISQKDSYQALKFKIFNIKYFIKTEEFAKIDTLLHALTKYQSTMSSDLLFFYYYFSGMGYYVQSNFCEAEEQLLQSLEKIQSFTKHSDTYDYEISDIFYYLSLCYGKLHQTHRTKEFALKSLRIADKILDHLKQIKLYVILGINEGRTKSYSKAIEYYEKAIKIAKAINHDSYTGIINHNLGYLYSLQDKSLDAIVYYHKSLHYIPEYRVNRLIITYFCLAREYKKIKQHKEMKEVIKKARSILSKDEEYKHHFNMLELQINDSIFENRQYIKEVIDFFTKKNQWIYVMEYAEILAISLESNFQYKEAVKLYKIAHTAQKNLL</sequence>
<dbReference type="InterPro" id="IPR019734">
    <property type="entry name" value="TPR_rpt"/>
</dbReference>
<evidence type="ECO:0000313" key="4">
    <source>
        <dbReference type="Proteomes" id="UP000321555"/>
    </source>
</evidence>
<feature type="repeat" description="TPR" evidence="1">
    <location>
        <begin position="232"/>
        <end position="265"/>
    </location>
</feature>
<dbReference type="STRING" id="1742359.GCA_001439625_01503"/>
<dbReference type="PROSITE" id="PS50005">
    <property type="entry name" value="TPR"/>
    <property type="match status" value="1"/>
</dbReference>
<evidence type="ECO:0000259" key="2">
    <source>
        <dbReference type="PROSITE" id="PS50943"/>
    </source>
</evidence>
<dbReference type="InterPro" id="IPR053163">
    <property type="entry name" value="HTH-type_regulator_Rgg"/>
</dbReference>
<proteinExistence type="predicted"/>
<dbReference type="InterPro" id="IPR011990">
    <property type="entry name" value="TPR-like_helical_dom_sf"/>
</dbReference>
<dbReference type="PANTHER" id="PTHR37038">
    <property type="entry name" value="TRANSCRIPTIONAL REGULATOR-RELATED"/>
    <property type="match status" value="1"/>
</dbReference>
<evidence type="ECO:0000313" key="3">
    <source>
        <dbReference type="EMBL" id="QED47019.1"/>
    </source>
</evidence>
<dbReference type="AlphaFoldDB" id="A0A5B8Z5Y2"/>
<dbReference type="Proteomes" id="UP000321555">
    <property type="component" value="Chromosome"/>
</dbReference>
<accession>A0A5B8Z5Y2</accession>
<keyword evidence="4" id="KW-1185">Reference proteome</keyword>
<reference evidence="4" key="1">
    <citation type="submission" date="2019-08" db="EMBL/GenBank/DDBJ databases">
        <authorList>
            <person name="Zheng X."/>
        </authorList>
    </citation>
    <scope>NUCLEOTIDE SEQUENCE [LARGE SCALE GENOMIC DNA]</scope>
    <source>
        <strain evidence="4">FJAT-25496</strain>
    </source>
</reference>
<dbReference type="PROSITE" id="PS50943">
    <property type="entry name" value="HTH_CROC1"/>
    <property type="match status" value="1"/>
</dbReference>
<dbReference type="KEGG" id="bda:FSZ17_07055"/>
<keyword evidence="1" id="KW-0802">TPR repeat</keyword>